<keyword evidence="2" id="KW-0812">Transmembrane</keyword>
<feature type="transmembrane region" description="Helical" evidence="2">
    <location>
        <begin position="12"/>
        <end position="31"/>
    </location>
</feature>
<feature type="transmembrane region" description="Helical" evidence="2">
    <location>
        <begin position="119"/>
        <end position="143"/>
    </location>
</feature>
<feature type="transmembrane region" description="Helical" evidence="2">
    <location>
        <begin position="227"/>
        <end position="246"/>
    </location>
</feature>
<proteinExistence type="predicted"/>
<evidence type="ECO:0008006" key="5">
    <source>
        <dbReference type="Google" id="ProtNLM"/>
    </source>
</evidence>
<organism evidence="3 4">
    <name type="scientific">Streptomyces axinellae</name>
    <dbReference type="NCBI Taxonomy" id="552788"/>
    <lineage>
        <taxon>Bacteria</taxon>
        <taxon>Bacillati</taxon>
        <taxon>Actinomycetota</taxon>
        <taxon>Actinomycetes</taxon>
        <taxon>Kitasatosporales</taxon>
        <taxon>Streptomycetaceae</taxon>
        <taxon>Streptomyces</taxon>
    </lineage>
</organism>
<evidence type="ECO:0000256" key="2">
    <source>
        <dbReference type="SAM" id="Phobius"/>
    </source>
</evidence>
<evidence type="ECO:0000256" key="1">
    <source>
        <dbReference type="SAM" id="MobiDB-lite"/>
    </source>
</evidence>
<feature type="transmembrane region" description="Helical" evidence="2">
    <location>
        <begin position="253"/>
        <end position="272"/>
    </location>
</feature>
<gene>
    <name evidence="3" type="ORF">GCM10009863_13480</name>
</gene>
<feature type="region of interest" description="Disordered" evidence="1">
    <location>
        <begin position="149"/>
        <end position="170"/>
    </location>
</feature>
<feature type="transmembrane region" description="Helical" evidence="2">
    <location>
        <begin position="58"/>
        <end position="80"/>
    </location>
</feature>
<name>A0ABP6C501_9ACTN</name>
<feature type="transmembrane region" description="Helical" evidence="2">
    <location>
        <begin position="87"/>
        <end position="107"/>
    </location>
</feature>
<keyword evidence="2" id="KW-0472">Membrane</keyword>
<dbReference type="RefSeq" id="WP_344563184.1">
    <property type="nucleotide sequence ID" value="NZ_BAAARJ010000004.1"/>
</dbReference>
<sequence length="337" mass="35035">MGHHRTLARGARIFGALLTAALALLSLGWIIRDFVKADEVTDVWWNWTGLLARSEDGVWVASSTEPMLLLVYAVAAATAVRSSSAGAILAGTGALTVVLRLPGLWNLNADWIQGISDGLISKVLFSTIAAVALGAVLVITAVAGRRPAQPPASGAGDGSPPSDPAEELPARPTRGGAVAAFLLLGAGAAVLAVWEIHTAEEAGWDRYERLLTGERTIVRLLDVPPAWTAWTIVLMALVAAVGALAGAPFSRPLGLIVAAPVLASGAFTTAYAVRTEQFGHFGDASIEQQLHLLTSAFEVVVGIAVLLVLSRGERQDPHTVSAYQGRPVSLGVPSKSA</sequence>
<keyword evidence="4" id="KW-1185">Reference proteome</keyword>
<dbReference type="Proteomes" id="UP001501447">
    <property type="component" value="Unassembled WGS sequence"/>
</dbReference>
<accession>A0ABP6C501</accession>
<dbReference type="EMBL" id="BAAARJ010000004">
    <property type="protein sequence ID" value="GAA2601465.1"/>
    <property type="molecule type" value="Genomic_DNA"/>
</dbReference>
<reference evidence="4" key="1">
    <citation type="journal article" date="2019" name="Int. J. Syst. Evol. Microbiol.">
        <title>The Global Catalogue of Microorganisms (GCM) 10K type strain sequencing project: providing services to taxonomists for standard genome sequencing and annotation.</title>
        <authorList>
            <consortium name="The Broad Institute Genomics Platform"/>
            <consortium name="The Broad Institute Genome Sequencing Center for Infectious Disease"/>
            <person name="Wu L."/>
            <person name="Ma J."/>
        </authorList>
    </citation>
    <scope>NUCLEOTIDE SEQUENCE [LARGE SCALE GENOMIC DNA]</scope>
    <source>
        <strain evidence="4">JCM 16373</strain>
    </source>
</reference>
<keyword evidence="2" id="KW-1133">Transmembrane helix</keyword>
<feature type="compositionally biased region" description="Low complexity" evidence="1">
    <location>
        <begin position="151"/>
        <end position="160"/>
    </location>
</feature>
<protein>
    <recommendedName>
        <fullName evidence="5">Integral membrane protein</fullName>
    </recommendedName>
</protein>
<feature type="transmembrane region" description="Helical" evidence="2">
    <location>
        <begin position="292"/>
        <end position="309"/>
    </location>
</feature>
<evidence type="ECO:0000313" key="4">
    <source>
        <dbReference type="Proteomes" id="UP001501447"/>
    </source>
</evidence>
<comment type="caution">
    <text evidence="3">The sequence shown here is derived from an EMBL/GenBank/DDBJ whole genome shotgun (WGS) entry which is preliminary data.</text>
</comment>
<feature type="transmembrane region" description="Helical" evidence="2">
    <location>
        <begin position="176"/>
        <end position="194"/>
    </location>
</feature>
<evidence type="ECO:0000313" key="3">
    <source>
        <dbReference type="EMBL" id="GAA2601465.1"/>
    </source>
</evidence>